<keyword evidence="3" id="KW-1185">Reference proteome</keyword>
<evidence type="ECO:0000313" key="3">
    <source>
        <dbReference type="Proteomes" id="UP000031364"/>
    </source>
</evidence>
<gene>
    <name evidence="2" type="ORF">FG87_31150</name>
</gene>
<sequence>MDPVTAAVVAAIAAGALAGATDTATELVKDAYAGLKSAISRKYRDVDVTGVERRPDSEAKRESLAEDLEDAGAGGDSELAVAAAAVLDAVRQHAPQAVVGVDVNGLVATALEISDIESTGDGVRLVDSTIAGEAKISGVRAGFQGPPDPTVTRS</sequence>
<evidence type="ECO:0000313" key="2">
    <source>
        <dbReference type="EMBL" id="KIA61357.1"/>
    </source>
</evidence>
<dbReference type="EMBL" id="JNFP01000046">
    <property type="protein sequence ID" value="KIA61357.1"/>
    <property type="molecule type" value="Genomic_DNA"/>
</dbReference>
<dbReference type="RefSeq" id="WP_043677753.1">
    <property type="nucleotide sequence ID" value="NZ_BDCI01000048.1"/>
</dbReference>
<protein>
    <recommendedName>
        <fullName evidence="4">RHIM domain-containing protein</fullName>
    </recommendedName>
</protein>
<dbReference type="Proteomes" id="UP000031364">
    <property type="component" value="Unassembled WGS sequence"/>
</dbReference>
<evidence type="ECO:0008006" key="4">
    <source>
        <dbReference type="Google" id="ProtNLM"/>
    </source>
</evidence>
<proteinExistence type="predicted"/>
<comment type="caution">
    <text evidence="2">The sequence shown here is derived from an EMBL/GenBank/DDBJ whole genome shotgun (WGS) entry which is preliminary data.</text>
</comment>
<feature type="compositionally biased region" description="Basic and acidic residues" evidence="1">
    <location>
        <begin position="47"/>
        <end position="64"/>
    </location>
</feature>
<organism evidence="2 3">
    <name type="scientific">Nocardia vulneris</name>
    <dbReference type="NCBI Taxonomy" id="1141657"/>
    <lineage>
        <taxon>Bacteria</taxon>
        <taxon>Bacillati</taxon>
        <taxon>Actinomycetota</taxon>
        <taxon>Actinomycetes</taxon>
        <taxon>Mycobacteriales</taxon>
        <taxon>Nocardiaceae</taxon>
        <taxon>Nocardia</taxon>
    </lineage>
</organism>
<evidence type="ECO:0000256" key="1">
    <source>
        <dbReference type="SAM" id="MobiDB-lite"/>
    </source>
</evidence>
<accession>A0ABR4Z7N8</accession>
<reference evidence="2 3" key="1">
    <citation type="journal article" date="2014" name="Int. J. Syst. Evol. Microbiol.">
        <title>Nocardia vulneris sp. nov., isolated from wounds of human patients in North America.</title>
        <authorList>
            <person name="Lasker B.A."/>
            <person name="Bell M."/>
            <person name="Klenk H.P."/>
            <person name="Sproer C."/>
            <person name="Schumann C."/>
            <person name="Schumann P."/>
            <person name="Brown J.M."/>
        </authorList>
    </citation>
    <scope>NUCLEOTIDE SEQUENCE [LARGE SCALE GENOMIC DNA]</scope>
    <source>
        <strain evidence="2 3">W9851</strain>
    </source>
</reference>
<name>A0ABR4Z7N8_9NOCA</name>
<feature type="region of interest" description="Disordered" evidence="1">
    <location>
        <begin position="47"/>
        <end position="72"/>
    </location>
</feature>